<accession>A0A9W7SNS3</accession>
<protein>
    <submittedName>
        <fullName evidence="1">Uncharacterized protein</fullName>
    </submittedName>
</protein>
<dbReference type="EMBL" id="RIBY02002046">
    <property type="protein sequence ID" value="KAH9825991.1"/>
    <property type="molecule type" value="Genomic_DNA"/>
</dbReference>
<dbReference type="AlphaFoldDB" id="A0A9W7SNS3"/>
<proteinExistence type="predicted"/>
<keyword evidence="2" id="KW-1185">Reference proteome</keyword>
<name>A0A9W7SNS3_9PEZI</name>
<comment type="caution">
    <text evidence="1">The sequence shown here is derived from an EMBL/GenBank/DDBJ whole genome shotgun (WGS) entry which is preliminary data.</text>
</comment>
<evidence type="ECO:0000313" key="1">
    <source>
        <dbReference type="EMBL" id="KAH9825991.1"/>
    </source>
</evidence>
<sequence>MYLPPFDVGGVGDLVDLERRAGEEPPGRQHDHDDVLEQRAQGVLVRQGVAGRAVWSAPLVRPGQADPEAGAADDVQAQAHGLGGDVPDGRAGVVSLGHPGAQHALRLVQGLHPDQVVVLLGEGGAGDLAMVPPHGAFRRHDVLPEDVDGRVHPDGLGEVIAALSDLCRGFGVGDDHGGRAR</sequence>
<reference evidence="1 2" key="1">
    <citation type="journal article" date="2018" name="IMA Fungus">
        <title>IMA Genome-F 10: Nine draft genome sequences of Claviceps purpurea s.lat., including C. arundinis, C. humidiphila, and C. cf. spartinae, pseudomolecules for the pitch canker pathogen Fusarium circinatum, draft genome of Davidsoniella eucalypti, Grosmannia galeiformis, Quambalaria eucalypti, and Teratosphaeria destructans.</title>
        <authorList>
            <person name="Wingfield B.D."/>
            <person name="Liu M."/>
            <person name="Nguyen H.D."/>
            <person name="Lane F.A."/>
            <person name="Morgan S.W."/>
            <person name="De Vos L."/>
            <person name="Wilken P.M."/>
            <person name="Duong T.A."/>
            <person name="Aylward J."/>
            <person name="Coetzee M.P."/>
            <person name="Dadej K."/>
            <person name="De Beer Z.W."/>
            <person name="Findlay W."/>
            <person name="Havenga M."/>
            <person name="Kolarik M."/>
            <person name="Menzies J.G."/>
            <person name="Naidoo K."/>
            <person name="Pochopski O."/>
            <person name="Shoukouhi P."/>
            <person name="Santana Q.C."/>
            <person name="Seifert K.A."/>
            <person name="Soal N."/>
            <person name="Steenkamp E.T."/>
            <person name="Tatham C.T."/>
            <person name="van der Nest M.A."/>
            <person name="Wingfield M.J."/>
        </authorList>
    </citation>
    <scope>NUCLEOTIDE SEQUENCE [LARGE SCALE GENOMIC DNA]</scope>
    <source>
        <strain evidence="1">CMW44962</strain>
    </source>
</reference>
<dbReference type="Proteomes" id="UP001138500">
    <property type="component" value="Unassembled WGS sequence"/>
</dbReference>
<evidence type="ECO:0000313" key="2">
    <source>
        <dbReference type="Proteomes" id="UP001138500"/>
    </source>
</evidence>
<gene>
    <name evidence="1" type="ORF">Tdes44962_MAKER10108</name>
</gene>
<organism evidence="1 2">
    <name type="scientific">Teratosphaeria destructans</name>
    <dbReference type="NCBI Taxonomy" id="418781"/>
    <lineage>
        <taxon>Eukaryota</taxon>
        <taxon>Fungi</taxon>
        <taxon>Dikarya</taxon>
        <taxon>Ascomycota</taxon>
        <taxon>Pezizomycotina</taxon>
        <taxon>Dothideomycetes</taxon>
        <taxon>Dothideomycetidae</taxon>
        <taxon>Mycosphaerellales</taxon>
        <taxon>Teratosphaeriaceae</taxon>
        <taxon>Teratosphaeria</taxon>
    </lineage>
</organism>
<reference evidence="1 2" key="2">
    <citation type="journal article" date="2021" name="Curr. Genet.">
        <title>Genetic response to nitrogen starvation in the aggressive Eucalyptus foliar pathogen Teratosphaeria destructans.</title>
        <authorList>
            <person name="Havenga M."/>
            <person name="Wingfield B.D."/>
            <person name="Wingfield M.J."/>
            <person name="Dreyer L.L."/>
            <person name="Roets F."/>
            <person name="Aylward J."/>
        </authorList>
    </citation>
    <scope>NUCLEOTIDE SEQUENCE [LARGE SCALE GENOMIC DNA]</scope>
    <source>
        <strain evidence="1">CMW44962</strain>
    </source>
</reference>